<sequence>MNLDQKSSLKACLEEEKENPRMKNYVKILDTPNISAFEWIHRVQEELMDGIVYLEKLREILQLNMRELDAARLAAMKETETKSTGTDDENSEEKEDQDSVDEETIEININVPALDEKEPTMFSTKSPETPVNKPKKKKIKVTKPKSES</sequence>
<evidence type="ECO:0000256" key="1">
    <source>
        <dbReference type="SAM" id="MobiDB-lite"/>
    </source>
</evidence>
<accession>A0A6C0FG04</accession>
<name>A0A6C0FG04_9ZZZZ</name>
<feature type="region of interest" description="Disordered" evidence="1">
    <location>
        <begin position="76"/>
        <end position="148"/>
    </location>
</feature>
<organism evidence="2">
    <name type="scientific">viral metagenome</name>
    <dbReference type="NCBI Taxonomy" id="1070528"/>
    <lineage>
        <taxon>unclassified sequences</taxon>
        <taxon>metagenomes</taxon>
        <taxon>organismal metagenomes</taxon>
    </lineage>
</organism>
<feature type="compositionally biased region" description="Basic residues" evidence="1">
    <location>
        <begin position="133"/>
        <end position="148"/>
    </location>
</feature>
<proteinExistence type="predicted"/>
<protein>
    <submittedName>
        <fullName evidence="2">Uncharacterized protein</fullName>
    </submittedName>
</protein>
<reference evidence="2" key="1">
    <citation type="journal article" date="2020" name="Nature">
        <title>Giant virus diversity and host interactions through global metagenomics.</title>
        <authorList>
            <person name="Schulz F."/>
            <person name="Roux S."/>
            <person name="Paez-Espino D."/>
            <person name="Jungbluth S."/>
            <person name="Walsh D.A."/>
            <person name="Denef V.J."/>
            <person name="McMahon K.D."/>
            <person name="Konstantinidis K.T."/>
            <person name="Eloe-Fadrosh E.A."/>
            <person name="Kyrpides N.C."/>
            <person name="Woyke T."/>
        </authorList>
    </citation>
    <scope>NUCLEOTIDE SEQUENCE</scope>
    <source>
        <strain evidence="2">GVMAG-S-ERX556049-19</strain>
    </source>
</reference>
<dbReference type="EMBL" id="MN738823">
    <property type="protein sequence ID" value="QHT37975.1"/>
    <property type="molecule type" value="Genomic_DNA"/>
</dbReference>
<feature type="compositionally biased region" description="Acidic residues" evidence="1">
    <location>
        <begin position="86"/>
        <end position="105"/>
    </location>
</feature>
<dbReference type="AlphaFoldDB" id="A0A6C0FG04"/>
<evidence type="ECO:0000313" key="2">
    <source>
        <dbReference type="EMBL" id="QHT37975.1"/>
    </source>
</evidence>